<reference evidence="2" key="1">
    <citation type="journal article" date="2022" name="Mol. Ecol. Resour.">
        <title>The genomes of chicory, endive, great burdock and yacon provide insights into Asteraceae palaeo-polyploidization history and plant inulin production.</title>
        <authorList>
            <person name="Fan W."/>
            <person name="Wang S."/>
            <person name="Wang H."/>
            <person name="Wang A."/>
            <person name="Jiang F."/>
            <person name="Liu H."/>
            <person name="Zhao H."/>
            <person name="Xu D."/>
            <person name="Zhang Y."/>
        </authorList>
    </citation>
    <scope>NUCLEOTIDE SEQUENCE [LARGE SCALE GENOMIC DNA]</scope>
    <source>
        <strain evidence="2">cv. Yunnan</strain>
    </source>
</reference>
<evidence type="ECO:0000313" key="1">
    <source>
        <dbReference type="EMBL" id="KAI3730765.1"/>
    </source>
</evidence>
<keyword evidence="2" id="KW-1185">Reference proteome</keyword>
<organism evidence="1 2">
    <name type="scientific">Smallanthus sonchifolius</name>
    <dbReference type="NCBI Taxonomy" id="185202"/>
    <lineage>
        <taxon>Eukaryota</taxon>
        <taxon>Viridiplantae</taxon>
        <taxon>Streptophyta</taxon>
        <taxon>Embryophyta</taxon>
        <taxon>Tracheophyta</taxon>
        <taxon>Spermatophyta</taxon>
        <taxon>Magnoliopsida</taxon>
        <taxon>eudicotyledons</taxon>
        <taxon>Gunneridae</taxon>
        <taxon>Pentapetalae</taxon>
        <taxon>asterids</taxon>
        <taxon>campanulids</taxon>
        <taxon>Asterales</taxon>
        <taxon>Asteraceae</taxon>
        <taxon>Asteroideae</taxon>
        <taxon>Heliantheae alliance</taxon>
        <taxon>Millerieae</taxon>
        <taxon>Smallanthus</taxon>
    </lineage>
</organism>
<reference evidence="1 2" key="2">
    <citation type="journal article" date="2022" name="Mol. Ecol. Resour.">
        <title>The genomes of chicory, endive, great burdock and yacon provide insights into Asteraceae paleo-polyploidization history and plant inulin production.</title>
        <authorList>
            <person name="Fan W."/>
            <person name="Wang S."/>
            <person name="Wang H."/>
            <person name="Wang A."/>
            <person name="Jiang F."/>
            <person name="Liu H."/>
            <person name="Zhao H."/>
            <person name="Xu D."/>
            <person name="Zhang Y."/>
        </authorList>
    </citation>
    <scope>NUCLEOTIDE SEQUENCE [LARGE SCALE GENOMIC DNA]</scope>
    <source>
        <strain evidence="2">cv. Yunnan</strain>
        <tissue evidence="1">Leaves</tissue>
    </source>
</reference>
<evidence type="ECO:0000313" key="2">
    <source>
        <dbReference type="Proteomes" id="UP001056120"/>
    </source>
</evidence>
<dbReference type="Proteomes" id="UP001056120">
    <property type="component" value="Linkage Group LG21"/>
</dbReference>
<sequence length="124" mass="14315">MLLTLHSLLVLSASQDFDFFYFVQQWPGSYCDTKHGCCYPRTGKPASDFGIHGLWPNRNDGSYPSNCDSSNPFDASKDHKILRPNHIPPSELIPHIMLSPYELFPPREIVDYQPIHNHFRHYAL</sequence>
<dbReference type="EMBL" id="CM042038">
    <property type="protein sequence ID" value="KAI3730765.1"/>
    <property type="molecule type" value="Genomic_DNA"/>
</dbReference>
<gene>
    <name evidence="1" type="ORF">L1987_61942</name>
</gene>
<proteinExistence type="predicted"/>
<comment type="caution">
    <text evidence="1">The sequence shown here is derived from an EMBL/GenBank/DDBJ whole genome shotgun (WGS) entry which is preliminary data.</text>
</comment>
<protein>
    <submittedName>
        <fullName evidence="1">Uncharacterized protein</fullName>
    </submittedName>
</protein>
<accession>A0ACB9C945</accession>
<name>A0ACB9C945_9ASTR</name>